<evidence type="ECO:0000256" key="6">
    <source>
        <dbReference type="ARBA" id="ARBA00023002"/>
    </source>
</evidence>
<protein>
    <recommendedName>
        <fullName evidence="3">alcohol dehydrogenase</fullName>
        <ecNumber evidence="3">1.1.1.1</ecNumber>
    </recommendedName>
</protein>
<keyword evidence="11" id="KW-1185">Reference proteome</keyword>
<evidence type="ECO:0000313" key="11">
    <source>
        <dbReference type="Proteomes" id="UP001178507"/>
    </source>
</evidence>
<dbReference type="SMART" id="SM00829">
    <property type="entry name" value="PKS_ER"/>
    <property type="match status" value="1"/>
</dbReference>
<dbReference type="InterPro" id="IPR011032">
    <property type="entry name" value="GroES-like_sf"/>
</dbReference>
<evidence type="ECO:0000256" key="7">
    <source>
        <dbReference type="ARBA" id="ARBA00023027"/>
    </source>
</evidence>
<name>A0AA36HUB5_9DINO</name>
<evidence type="ECO:0000256" key="3">
    <source>
        <dbReference type="ARBA" id="ARBA00013190"/>
    </source>
</evidence>
<dbReference type="CDD" id="cd08297">
    <property type="entry name" value="CAD3"/>
    <property type="match status" value="1"/>
</dbReference>
<comment type="caution">
    <text evidence="10">The sequence shown here is derived from an EMBL/GenBank/DDBJ whole genome shotgun (WGS) entry which is preliminary data.</text>
</comment>
<dbReference type="PROSITE" id="PS00059">
    <property type="entry name" value="ADH_ZINC"/>
    <property type="match status" value="1"/>
</dbReference>
<evidence type="ECO:0000259" key="9">
    <source>
        <dbReference type="SMART" id="SM00829"/>
    </source>
</evidence>
<dbReference type="Gene3D" id="3.40.50.720">
    <property type="entry name" value="NAD(P)-binding Rossmann-like Domain"/>
    <property type="match status" value="1"/>
</dbReference>
<feature type="domain" description="Enoyl reductase (ER)" evidence="9">
    <location>
        <begin position="48"/>
        <end position="379"/>
    </location>
</feature>
<dbReference type="EMBL" id="CAUJNA010000324">
    <property type="protein sequence ID" value="CAJ1375491.1"/>
    <property type="molecule type" value="Genomic_DNA"/>
</dbReference>
<dbReference type="PANTHER" id="PTHR42940">
    <property type="entry name" value="ALCOHOL DEHYDROGENASE 1-RELATED"/>
    <property type="match status" value="1"/>
</dbReference>
<keyword evidence="7" id="KW-0520">NAD</keyword>
<comment type="similarity">
    <text evidence="2 8">Belongs to the zinc-containing alcohol dehydrogenase family.</text>
</comment>
<reference evidence="10" key="1">
    <citation type="submission" date="2023-08" db="EMBL/GenBank/DDBJ databases">
        <authorList>
            <person name="Chen Y."/>
            <person name="Shah S."/>
            <person name="Dougan E. K."/>
            <person name="Thang M."/>
            <person name="Chan C."/>
        </authorList>
    </citation>
    <scope>NUCLEOTIDE SEQUENCE</scope>
</reference>
<dbReference type="GO" id="GO:0004022">
    <property type="term" value="F:alcohol dehydrogenase (NAD+) activity"/>
    <property type="evidence" value="ECO:0007669"/>
    <property type="project" value="UniProtKB-EC"/>
</dbReference>
<proteinExistence type="inferred from homology"/>
<organism evidence="10 11">
    <name type="scientific">Effrenium voratum</name>
    <dbReference type="NCBI Taxonomy" id="2562239"/>
    <lineage>
        <taxon>Eukaryota</taxon>
        <taxon>Sar</taxon>
        <taxon>Alveolata</taxon>
        <taxon>Dinophyceae</taxon>
        <taxon>Suessiales</taxon>
        <taxon>Symbiodiniaceae</taxon>
        <taxon>Effrenium</taxon>
    </lineage>
</organism>
<dbReference type="Pfam" id="PF08240">
    <property type="entry name" value="ADH_N"/>
    <property type="match status" value="1"/>
</dbReference>
<dbReference type="InterPro" id="IPR013154">
    <property type="entry name" value="ADH-like_N"/>
</dbReference>
<evidence type="ECO:0000256" key="1">
    <source>
        <dbReference type="ARBA" id="ARBA00001947"/>
    </source>
</evidence>
<gene>
    <name evidence="10" type="ORF">EVOR1521_LOCUS4757</name>
</gene>
<dbReference type="SUPFAM" id="SSF50129">
    <property type="entry name" value="GroES-like"/>
    <property type="match status" value="1"/>
</dbReference>
<dbReference type="InterPro" id="IPR036291">
    <property type="entry name" value="NAD(P)-bd_dom_sf"/>
</dbReference>
<dbReference type="InterPro" id="IPR020843">
    <property type="entry name" value="ER"/>
</dbReference>
<comment type="cofactor">
    <cofactor evidence="1 8">
        <name>Zn(2+)</name>
        <dbReference type="ChEBI" id="CHEBI:29105"/>
    </cofactor>
</comment>
<evidence type="ECO:0000256" key="8">
    <source>
        <dbReference type="RuleBase" id="RU361277"/>
    </source>
</evidence>
<dbReference type="FunFam" id="3.40.50.720:FF:000039">
    <property type="entry name" value="Alcohol dehydrogenase AdhP"/>
    <property type="match status" value="1"/>
</dbReference>
<evidence type="ECO:0000256" key="5">
    <source>
        <dbReference type="ARBA" id="ARBA00022833"/>
    </source>
</evidence>
<keyword evidence="4 8" id="KW-0479">Metal-binding</keyword>
<dbReference type="Pfam" id="PF00107">
    <property type="entry name" value="ADH_zinc_N"/>
    <property type="match status" value="1"/>
</dbReference>
<accession>A0AA36HUB5</accession>
<sequence length="385" mass="40750">MAQHGTKRKLETGEPMSVCVPDTMKLASASPRRRIGGLKKAAVVEEFGQPLVVKQVPVPEPGHGEVLVKVIASGVCHTDLHVRDGDWHVKPTLPIIPGHEGAGVVVKLGPGVTTLKLGDRVGHAWLHDSCGGCDYCLSGWETVCGNQHQTGFFANGCFAEYTIAEANYVGKIPENVSFAQAAPILCAGVTTYKALKETEAKPGQWVAILGACGGLGHVGCQYAQAMGLKVCAVDFGSDKRSYALEVLKCKAYVDIQGKSSEDIVAAVKAACDGVGAHGTVILAPVLAAFRQGVDMLRPMGTAVGISLPPGDFMVDIFSLIVQRKTIRGSIVGTRKDLNESLTICGEGHVKCTVEERKLEDINGIFDDMAKGKIKGRCVLRIAPDP</sequence>
<dbReference type="Gene3D" id="3.90.180.10">
    <property type="entry name" value="Medium-chain alcohol dehydrogenases, catalytic domain"/>
    <property type="match status" value="1"/>
</dbReference>
<dbReference type="Proteomes" id="UP001178507">
    <property type="component" value="Unassembled WGS sequence"/>
</dbReference>
<dbReference type="GO" id="GO:0008270">
    <property type="term" value="F:zinc ion binding"/>
    <property type="evidence" value="ECO:0007669"/>
    <property type="project" value="InterPro"/>
</dbReference>
<evidence type="ECO:0000313" key="10">
    <source>
        <dbReference type="EMBL" id="CAJ1375491.1"/>
    </source>
</evidence>
<dbReference type="SUPFAM" id="SSF51735">
    <property type="entry name" value="NAD(P)-binding Rossmann-fold domains"/>
    <property type="match status" value="1"/>
</dbReference>
<dbReference type="InterPro" id="IPR002328">
    <property type="entry name" value="ADH_Zn_CS"/>
</dbReference>
<keyword evidence="5 8" id="KW-0862">Zinc</keyword>
<evidence type="ECO:0000256" key="4">
    <source>
        <dbReference type="ARBA" id="ARBA00022723"/>
    </source>
</evidence>
<evidence type="ECO:0000256" key="2">
    <source>
        <dbReference type="ARBA" id="ARBA00008072"/>
    </source>
</evidence>
<dbReference type="InterPro" id="IPR013149">
    <property type="entry name" value="ADH-like_C"/>
</dbReference>
<dbReference type="FunFam" id="3.90.180.10:FF:000002">
    <property type="entry name" value="Alcohol dehydrogenase AdhP"/>
    <property type="match status" value="1"/>
</dbReference>
<keyword evidence="6" id="KW-0560">Oxidoreductase</keyword>
<dbReference type="EC" id="1.1.1.1" evidence="3"/>
<dbReference type="AlphaFoldDB" id="A0AA36HUB5"/>
<dbReference type="PANTHER" id="PTHR42940:SF8">
    <property type="entry name" value="VACUOLAR PROTEIN SORTING-ASSOCIATED PROTEIN 11"/>
    <property type="match status" value="1"/>
</dbReference>